<keyword evidence="5 7" id="KW-0521">NADP</keyword>
<organism evidence="8 9">
    <name type="scientific">Sparus aurata</name>
    <name type="common">Gilthead sea bream</name>
    <dbReference type="NCBI Taxonomy" id="8175"/>
    <lineage>
        <taxon>Eukaryota</taxon>
        <taxon>Metazoa</taxon>
        <taxon>Chordata</taxon>
        <taxon>Craniata</taxon>
        <taxon>Vertebrata</taxon>
        <taxon>Euteleostomi</taxon>
        <taxon>Actinopterygii</taxon>
        <taxon>Neopterygii</taxon>
        <taxon>Teleostei</taxon>
        <taxon>Neoteleostei</taxon>
        <taxon>Acanthomorphata</taxon>
        <taxon>Eupercaria</taxon>
        <taxon>Spariformes</taxon>
        <taxon>Sparidae</taxon>
        <taxon>Sparus</taxon>
    </lineage>
</organism>
<dbReference type="InterPro" id="IPR000768">
    <property type="entry name" value="ART"/>
</dbReference>
<evidence type="ECO:0000256" key="2">
    <source>
        <dbReference type="ARBA" id="ARBA00022676"/>
    </source>
</evidence>
<evidence type="ECO:0000313" key="9">
    <source>
        <dbReference type="Proteomes" id="UP000472265"/>
    </source>
</evidence>
<dbReference type="GO" id="GO:0003950">
    <property type="term" value="F:NAD+ poly-ADP-ribosyltransferase activity"/>
    <property type="evidence" value="ECO:0007669"/>
    <property type="project" value="TreeGrafter"/>
</dbReference>
<evidence type="ECO:0000256" key="7">
    <source>
        <dbReference type="RuleBase" id="RU361228"/>
    </source>
</evidence>
<keyword evidence="2 7" id="KW-0328">Glycosyltransferase</keyword>
<dbReference type="Ensembl" id="ENSSAUT00010015802.1">
    <property type="protein sequence ID" value="ENSSAUP00010014893.1"/>
    <property type="gene ID" value="ENSSAUG00010006939.1"/>
</dbReference>
<keyword evidence="7" id="KW-0520">NAD</keyword>
<protein>
    <recommendedName>
        <fullName evidence="7">NAD(P)(+)--arginine ADP-ribosyltransferase</fullName>
        <ecNumber evidence="7">2.4.2.31</ecNumber>
    </recommendedName>
    <alternativeName>
        <fullName evidence="7">Mono(ADP-ribosyl)transferase</fullName>
    </alternativeName>
</protein>
<dbReference type="EC" id="2.4.2.31" evidence="7"/>
<dbReference type="PROSITE" id="PS51996">
    <property type="entry name" value="TR_MART"/>
    <property type="match status" value="1"/>
</dbReference>
<reference evidence="8" key="3">
    <citation type="submission" date="2025-09" db="UniProtKB">
        <authorList>
            <consortium name="Ensembl"/>
        </authorList>
    </citation>
    <scope>IDENTIFICATION</scope>
</reference>
<dbReference type="OMA" id="KPVHKHL"/>
<dbReference type="SUPFAM" id="SSF56399">
    <property type="entry name" value="ADP-ribosylation"/>
    <property type="match status" value="1"/>
</dbReference>
<reference evidence="8" key="1">
    <citation type="submission" date="2021-04" db="EMBL/GenBank/DDBJ databases">
        <authorList>
            <consortium name="Wellcome Sanger Institute Data Sharing"/>
        </authorList>
    </citation>
    <scope>NUCLEOTIDE SEQUENCE [LARGE SCALE GENOMIC DNA]</scope>
</reference>
<dbReference type="GO" id="GO:0016779">
    <property type="term" value="F:nucleotidyltransferase activity"/>
    <property type="evidence" value="ECO:0007669"/>
    <property type="project" value="UniProtKB-KW"/>
</dbReference>
<sequence>SVIVGLLTVAVSYLSLQKPKTGGVNLDMATDSIDDMYDGCRSETASVIDVFGVYEWHVNRNFSYAWAVVERLAKKPVHKSLTEDHAIVLYMYTKIRNVQHDFNKAVKTGKHKYSTYGFKFHYFYFYLTDAVQVLRRNQTTCRTTYHRTQEQFDPSVINTNMRFGAFTWVASSKESFEFNGNVSCFEIHSCFGADITYYSASNQRGQVLIPPYEVFTVTDVLTNDPWCNVVYKLQSTKIPRRDLNCKLNQGQKHFTRTRRLSF</sequence>
<dbReference type="AlphaFoldDB" id="A0A671ULY1"/>
<evidence type="ECO:0000256" key="5">
    <source>
        <dbReference type="ARBA" id="ARBA00022857"/>
    </source>
</evidence>
<dbReference type="PANTHER" id="PTHR10339:SF27">
    <property type="entry name" value="NAD(P)(+)--ARGININE ADP-RIBOSYLTRANSFERASE"/>
    <property type="match status" value="1"/>
</dbReference>
<evidence type="ECO:0000313" key="8">
    <source>
        <dbReference type="Ensembl" id="ENSSAUP00010014893.1"/>
    </source>
</evidence>
<accession>A0A671ULY1</accession>
<dbReference type="PRINTS" id="PR00970">
    <property type="entry name" value="RIBTRNSFRASE"/>
</dbReference>
<keyword evidence="4" id="KW-0548">Nucleotidyltransferase</keyword>
<dbReference type="Gene3D" id="3.90.176.10">
    <property type="entry name" value="Toxin ADP-ribosyltransferase, Chain A, domain 1"/>
    <property type="match status" value="1"/>
</dbReference>
<dbReference type="GeneTree" id="ENSGT01030000234601"/>
<keyword evidence="9" id="KW-1185">Reference proteome</keyword>
<name>A0A671ULY1_SPAAU</name>
<dbReference type="InParanoid" id="A0A671ULY1"/>
<dbReference type="PANTHER" id="PTHR10339">
    <property type="entry name" value="ADP-RIBOSYLTRANSFERASE"/>
    <property type="match status" value="1"/>
</dbReference>
<comment type="similarity">
    <text evidence="1 7">Belongs to the Arg-specific ADP-ribosyltransferase family.</text>
</comment>
<comment type="catalytic activity">
    <reaction evidence="6 7">
        <text>L-arginyl-[protein] + NAD(+) = N(omega)-(ADP-D-ribosyl)-L-arginyl-[protein] + nicotinamide + H(+)</text>
        <dbReference type="Rhea" id="RHEA:19149"/>
        <dbReference type="Rhea" id="RHEA-COMP:10532"/>
        <dbReference type="Rhea" id="RHEA-COMP:15087"/>
        <dbReference type="ChEBI" id="CHEBI:15378"/>
        <dbReference type="ChEBI" id="CHEBI:17154"/>
        <dbReference type="ChEBI" id="CHEBI:29965"/>
        <dbReference type="ChEBI" id="CHEBI:57540"/>
        <dbReference type="ChEBI" id="CHEBI:142554"/>
        <dbReference type="EC" id="2.4.2.31"/>
    </reaction>
</comment>
<evidence type="ECO:0000256" key="3">
    <source>
        <dbReference type="ARBA" id="ARBA00022679"/>
    </source>
</evidence>
<keyword evidence="3 7" id="KW-0808">Transferase</keyword>
<dbReference type="Proteomes" id="UP000472265">
    <property type="component" value="Chromosome 1"/>
</dbReference>
<proteinExistence type="inferred from homology"/>
<evidence type="ECO:0000256" key="1">
    <source>
        <dbReference type="ARBA" id="ARBA00009558"/>
    </source>
</evidence>
<dbReference type="GO" id="GO:0106274">
    <property type="term" value="F:NAD+-protein-arginine ADP-ribosyltransferase activity"/>
    <property type="evidence" value="ECO:0007669"/>
    <property type="project" value="UniProtKB-EC"/>
</dbReference>
<dbReference type="Pfam" id="PF01129">
    <property type="entry name" value="ART"/>
    <property type="match status" value="1"/>
</dbReference>
<evidence type="ECO:0000256" key="4">
    <source>
        <dbReference type="ARBA" id="ARBA00022695"/>
    </source>
</evidence>
<reference evidence="8" key="2">
    <citation type="submission" date="2025-08" db="UniProtKB">
        <authorList>
            <consortium name="Ensembl"/>
        </authorList>
    </citation>
    <scope>IDENTIFICATION</scope>
</reference>
<evidence type="ECO:0000256" key="6">
    <source>
        <dbReference type="ARBA" id="ARBA00047597"/>
    </source>
</evidence>
<dbReference type="InterPro" id="IPR050999">
    <property type="entry name" value="ADP-ribosyltransferase_ARG"/>
</dbReference>